<dbReference type="EMBL" id="JROO01000011">
    <property type="protein sequence ID" value="KIH99475.1"/>
    <property type="molecule type" value="Genomic_DNA"/>
</dbReference>
<proteinExistence type="predicted"/>
<dbReference type="GO" id="GO:0016791">
    <property type="term" value="F:phosphatase activity"/>
    <property type="evidence" value="ECO:0007669"/>
    <property type="project" value="TreeGrafter"/>
</dbReference>
<dbReference type="InterPro" id="IPR023214">
    <property type="entry name" value="HAD_sf"/>
</dbReference>
<dbReference type="NCBIfam" id="TIGR01460">
    <property type="entry name" value="HAD-SF-IIA"/>
    <property type="match status" value="1"/>
</dbReference>
<dbReference type="Pfam" id="PF13344">
    <property type="entry name" value="Hydrolase_6"/>
    <property type="match status" value="1"/>
</dbReference>
<reference evidence="3" key="1">
    <citation type="journal article" date="2015" name="Chem. Biol.">
        <title>Structure, bioactivity, and resistance mechanism of streptomonomicin, an unusual lasso Peptide from an understudied halophilic actinomycete.</title>
        <authorList>
            <person name="Metelev M."/>
            <person name="Tietz J.I."/>
            <person name="Melby J.O."/>
            <person name="Blair P.M."/>
            <person name="Zhu L."/>
            <person name="Livnat I."/>
            <person name="Severinov K."/>
            <person name="Mitchell D.A."/>
        </authorList>
    </citation>
    <scope>NUCLEOTIDE SEQUENCE [LARGE SCALE GENOMIC DNA]</scope>
    <source>
        <strain evidence="3">YIM 90003</strain>
    </source>
</reference>
<dbReference type="Gene3D" id="3.40.50.1000">
    <property type="entry name" value="HAD superfamily/HAD-like"/>
    <property type="match status" value="2"/>
</dbReference>
<organism evidence="2 3">
    <name type="scientific">Streptomonospora alba</name>
    <dbReference type="NCBI Taxonomy" id="183763"/>
    <lineage>
        <taxon>Bacteria</taxon>
        <taxon>Bacillati</taxon>
        <taxon>Actinomycetota</taxon>
        <taxon>Actinomycetes</taxon>
        <taxon>Streptosporangiales</taxon>
        <taxon>Nocardiopsidaceae</taxon>
        <taxon>Streptomonospora</taxon>
    </lineage>
</organism>
<dbReference type="PANTHER" id="PTHR19288:SF95">
    <property type="entry name" value="D-GLYCEROL 3-PHOSPHATE PHOSPHATASE"/>
    <property type="match status" value="1"/>
</dbReference>
<dbReference type="InterPro" id="IPR006357">
    <property type="entry name" value="HAD-SF_hydro_IIA"/>
</dbReference>
<accession>A0A0C2JKJ8</accession>
<dbReference type="Pfam" id="PF13242">
    <property type="entry name" value="Hydrolase_like"/>
    <property type="match status" value="1"/>
</dbReference>
<evidence type="ECO:0000313" key="2">
    <source>
        <dbReference type="EMBL" id="KIH99475.1"/>
    </source>
</evidence>
<evidence type="ECO:0000313" key="3">
    <source>
        <dbReference type="Proteomes" id="UP000031675"/>
    </source>
</evidence>
<dbReference type="InterPro" id="IPR036412">
    <property type="entry name" value="HAD-like_sf"/>
</dbReference>
<dbReference type="STRING" id="183763.LP52_07100"/>
<feature type="domain" description="STAS" evidence="1">
    <location>
        <begin position="1"/>
        <end position="90"/>
    </location>
</feature>
<keyword evidence="2" id="KW-0378">Hydrolase</keyword>
<dbReference type="RefSeq" id="WP_040271893.1">
    <property type="nucleotide sequence ID" value="NZ_JROO01000011.1"/>
</dbReference>
<dbReference type="PROSITE" id="PS50801">
    <property type="entry name" value="STAS"/>
    <property type="match status" value="1"/>
</dbReference>
<dbReference type="OrthoDB" id="3400930at2"/>
<dbReference type="AlphaFoldDB" id="A0A0C2JKJ8"/>
<name>A0A0C2JKJ8_9ACTN</name>
<comment type="caution">
    <text evidence="2">The sequence shown here is derived from an EMBL/GenBank/DDBJ whole genome shotgun (WGS) entry which is preliminary data.</text>
</comment>
<gene>
    <name evidence="2" type="ORF">LP52_07100</name>
</gene>
<dbReference type="PANTHER" id="PTHR19288">
    <property type="entry name" value="4-NITROPHENYLPHOSPHATASE-RELATED"/>
    <property type="match status" value="1"/>
</dbReference>
<dbReference type="InterPro" id="IPR041065">
    <property type="entry name" value="GNAT-like"/>
</dbReference>
<dbReference type="GO" id="GO:0005737">
    <property type="term" value="C:cytoplasm"/>
    <property type="evidence" value="ECO:0007669"/>
    <property type="project" value="TreeGrafter"/>
</dbReference>
<protein>
    <submittedName>
        <fullName evidence="2">HAD family hydrolase</fullName>
    </submittedName>
</protein>
<dbReference type="SUPFAM" id="SSF56784">
    <property type="entry name" value="HAD-like"/>
    <property type="match status" value="1"/>
</dbReference>
<dbReference type="Pfam" id="PF18407">
    <property type="entry name" value="GNAT_like"/>
    <property type="match status" value="1"/>
</dbReference>
<dbReference type="InterPro" id="IPR002645">
    <property type="entry name" value="STAS_dom"/>
</dbReference>
<dbReference type="Proteomes" id="UP000031675">
    <property type="component" value="Unassembled WGS sequence"/>
</dbReference>
<keyword evidence="3" id="KW-1185">Reference proteome</keyword>
<sequence length="340" mass="34989">MTLQSAESPLNERYDAALLDLDGVVYVGSAPVPAAPEAVDKARAAGMRVAFVTNNAARTPARVAERLTSMGVGAAPEDVVTSAEAAARLVSERFPAGSAVLVVGDTGLRLALRQRGLRPVSTAAERPVAVIQGYSPRLSYDLMVQGALAVADGALFVSANNDATAPLDLGVQPGNGAAARVIAHATGKEPVVAGKPMRPLHEEGVLRTGAEAPLVVGDRLDTDIESATVRGAAGLLVFSGVTSPAQAVIAPPEHRPSFLAWDLSGINQPHPHVRMESGDAHCGGWTAALRAGRLRLSGRGERLDGLRALCACAWAAHPDGPVPDGSCDEALAELGLPEDD</sequence>
<evidence type="ECO:0000259" key="1">
    <source>
        <dbReference type="PROSITE" id="PS50801"/>
    </source>
</evidence>